<reference evidence="3" key="2">
    <citation type="journal article" date="2024" name="Antonie Van Leeuwenhoek">
        <title>Roseihalotalea indica gen. nov., sp. nov., a halophilic Bacteroidetes from mesopelagic Southwest Indian Ocean with higher carbohydrate metabolic potential.</title>
        <authorList>
            <person name="Chen B."/>
            <person name="Zhang M."/>
            <person name="Lin D."/>
            <person name="Ye J."/>
            <person name="Tang K."/>
        </authorList>
    </citation>
    <scope>NUCLEOTIDE SEQUENCE</scope>
    <source>
        <strain evidence="3">TK19036</strain>
    </source>
</reference>
<dbReference type="Pfam" id="PF13392">
    <property type="entry name" value="HNH_3"/>
    <property type="match status" value="1"/>
</dbReference>
<evidence type="ECO:0000259" key="2">
    <source>
        <dbReference type="Pfam" id="PF13392"/>
    </source>
</evidence>
<dbReference type="EMBL" id="CP120682">
    <property type="protein sequence ID" value="WKN39902.1"/>
    <property type="molecule type" value="Genomic_DNA"/>
</dbReference>
<gene>
    <name evidence="3" type="ORF">K4G66_14510</name>
</gene>
<dbReference type="Gene3D" id="3.90.75.20">
    <property type="match status" value="1"/>
</dbReference>
<dbReference type="InterPro" id="IPR044925">
    <property type="entry name" value="His-Me_finger_sf"/>
</dbReference>
<evidence type="ECO:0000313" key="3">
    <source>
        <dbReference type="EMBL" id="WKN39902.1"/>
    </source>
</evidence>
<proteinExistence type="predicted"/>
<dbReference type="SUPFAM" id="SSF54060">
    <property type="entry name" value="His-Me finger endonucleases"/>
    <property type="match status" value="1"/>
</dbReference>
<evidence type="ECO:0000259" key="1">
    <source>
        <dbReference type="Pfam" id="PF07463"/>
    </source>
</evidence>
<organism evidence="3">
    <name type="scientific">Roseihalotalea indica</name>
    <dbReference type="NCBI Taxonomy" id="2867963"/>
    <lineage>
        <taxon>Bacteria</taxon>
        <taxon>Pseudomonadati</taxon>
        <taxon>Bacteroidota</taxon>
        <taxon>Cytophagia</taxon>
        <taxon>Cytophagales</taxon>
        <taxon>Catalimonadaceae</taxon>
        <taxon>Roseihalotalea</taxon>
    </lineage>
</organism>
<dbReference type="AlphaFoldDB" id="A0AA49JJN8"/>
<accession>A0AA49JJN8</accession>
<feature type="domain" description="NUMOD4" evidence="1">
    <location>
        <begin position="9"/>
        <end position="60"/>
    </location>
</feature>
<dbReference type="GO" id="GO:0016788">
    <property type="term" value="F:hydrolase activity, acting on ester bonds"/>
    <property type="evidence" value="ECO:0007669"/>
    <property type="project" value="InterPro"/>
</dbReference>
<reference evidence="3" key="1">
    <citation type="journal article" date="2023" name="Comput. Struct. Biotechnol. J.">
        <title>Discovery of a novel marine Bacteroidetes with a rich repertoire of carbohydrate-active enzymes.</title>
        <authorList>
            <person name="Chen B."/>
            <person name="Liu G."/>
            <person name="Chen Q."/>
            <person name="Wang H."/>
            <person name="Liu L."/>
            <person name="Tang K."/>
        </authorList>
    </citation>
    <scope>NUCLEOTIDE SEQUENCE</scope>
    <source>
        <strain evidence="3">TK19036</strain>
    </source>
</reference>
<dbReference type="Pfam" id="PF07463">
    <property type="entry name" value="NUMOD4"/>
    <property type="match status" value="1"/>
</dbReference>
<dbReference type="InterPro" id="IPR003615">
    <property type="entry name" value="HNH_nuc"/>
</dbReference>
<feature type="domain" description="HNH nuclease" evidence="2">
    <location>
        <begin position="70"/>
        <end position="113"/>
    </location>
</feature>
<name>A0AA49JJN8_9BACT</name>
<sequence>MSIDRYRNEIWKEIEFDTPLPHAKYEISSYGRVRSYAVDKVNGRTMKGSDVNGYLSVMVRLGKKVSQTHYIHRLVASAFLDHPSPNHKYVVHLDYDKKNNSRYNLRWMTEEELNEHNNHNPAILRSRTTGYKLTESDVRVIKRLLKSNKTRLSMIAKRFNITHTQLNRIRSGENWGNVTI</sequence>
<dbReference type="InterPro" id="IPR010902">
    <property type="entry name" value="NUMOD4"/>
</dbReference>
<protein>
    <submittedName>
        <fullName evidence="3">NUMOD4 domain-containing protein</fullName>
    </submittedName>
</protein>